<protein>
    <submittedName>
        <fullName evidence="1">Uncharacterized protein</fullName>
    </submittedName>
</protein>
<organism evidence="1 2">
    <name type="scientific">Pangasius djambal</name>
    <dbReference type="NCBI Taxonomy" id="1691987"/>
    <lineage>
        <taxon>Eukaryota</taxon>
        <taxon>Metazoa</taxon>
        <taxon>Chordata</taxon>
        <taxon>Craniata</taxon>
        <taxon>Vertebrata</taxon>
        <taxon>Euteleostomi</taxon>
        <taxon>Actinopterygii</taxon>
        <taxon>Neopterygii</taxon>
        <taxon>Teleostei</taxon>
        <taxon>Ostariophysi</taxon>
        <taxon>Siluriformes</taxon>
        <taxon>Pangasiidae</taxon>
        <taxon>Pangasius</taxon>
    </lineage>
</organism>
<evidence type="ECO:0000313" key="1">
    <source>
        <dbReference type="EMBL" id="MCJ8749983.1"/>
    </source>
</evidence>
<keyword evidence="2" id="KW-1185">Reference proteome</keyword>
<sequence length="89" mass="10048">GFTPVLSSAALCLVHVLSVQTGFTVGRSSALFLNNQTNTAKCLSFRVLINNNFTYYSVNNINRVNSDEHIQWKYLIMALYFINVILLKC</sequence>
<feature type="non-terminal residue" evidence="1">
    <location>
        <position position="1"/>
    </location>
</feature>
<reference evidence="1" key="1">
    <citation type="submission" date="2020-02" db="EMBL/GenBank/DDBJ databases">
        <title>Genome sequencing of the panga catfish, Pangasius djambal.</title>
        <authorList>
            <person name="Wen M."/>
            <person name="Zahm M."/>
            <person name="Roques C."/>
            <person name="Cabau C."/>
            <person name="Klopp C."/>
            <person name="Donnadieu C."/>
            <person name="Jouanno E."/>
            <person name="Avarre J.-C."/>
            <person name="Campet M."/>
            <person name="Ha T."/>
            <person name="Dugue R."/>
            <person name="Lampietro C."/>
            <person name="Louis A."/>
            <person name="Herpin A."/>
            <person name="Echchiki A."/>
            <person name="Berthelot C."/>
            <person name="Parey E."/>
            <person name="Roest-Crollius H."/>
            <person name="Braasch I."/>
            <person name="Postlethwait J.H."/>
            <person name="Bobe J."/>
            <person name="Montfort J."/>
            <person name="Bouchez O."/>
            <person name="Begum T."/>
            <person name="Schartl M."/>
            <person name="Gustiano R."/>
            <person name="Guiguen Y."/>
        </authorList>
    </citation>
    <scope>NUCLEOTIDE SEQUENCE</scope>
    <source>
        <strain evidence="1">Pdj_M5554</strain>
    </source>
</reference>
<gene>
    <name evidence="1" type="ORF">PDJAM_G00193810</name>
</gene>
<proteinExistence type="predicted"/>
<comment type="caution">
    <text evidence="1">The sequence shown here is derived from an EMBL/GenBank/DDBJ whole genome shotgun (WGS) entry which is preliminary data.</text>
</comment>
<name>A0ACC5ZP70_9TELE</name>
<dbReference type="EMBL" id="CM041004">
    <property type="protein sequence ID" value="MCJ8749983.1"/>
    <property type="molecule type" value="Genomic_DNA"/>
</dbReference>
<dbReference type="Proteomes" id="UP000830395">
    <property type="component" value="Chromosome 30"/>
</dbReference>
<accession>A0ACC5ZP70</accession>
<evidence type="ECO:0000313" key="2">
    <source>
        <dbReference type="Proteomes" id="UP000830395"/>
    </source>
</evidence>